<accession>A0A6A6TS36</accession>
<dbReference type="CDD" id="cd04514">
    <property type="entry name" value="Taspase1_like"/>
    <property type="match status" value="2"/>
</dbReference>
<dbReference type="FunFam" id="3.60.20.30:FF:000007">
    <property type="entry name" value="Similar to threonine aspartase"/>
    <property type="match status" value="1"/>
</dbReference>
<dbReference type="OrthoDB" id="77601at2759"/>
<dbReference type="PANTHER" id="PTHR10188:SF8">
    <property type="entry name" value="THREONINE ASPARTASE 1"/>
    <property type="match status" value="1"/>
</dbReference>
<feature type="region of interest" description="Disordered" evidence="3">
    <location>
        <begin position="355"/>
        <end position="393"/>
    </location>
</feature>
<feature type="region of interest" description="Disordered" evidence="3">
    <location>
        <begin position="1"/>
        <end position="29"/>
    </location>
</feature>
<dbReference type="InterPro" id="IPR029055">
    <property type="entry name" value="Ntn_hydrolases_N"/>
</dbReference>
<feature type="compositionally biased region" description="Low complexity" evidence="3">
    <location>
        <begin position="259"/>
        <end position="269"/>
    </location>
</feature>
<keyword evidence="5" id="KW-1185">Reference proteome</keyword>
<protein>
    <submittedName>
        <fullName evidence="4">N-terminal nucleophile aminohydrolase</fullName>
    </submittedName>
</protein>
<dbReference type="AlphaFoldDB" id="A0A6A6TS36"/>
<dbReference type="PANTHER" id="PTHR10188">
    <property type="entry name" value="L-ASPARAGINASE"/>
    <property type="match status" value="1"/>
</dbReference>
<gene>
    <name evidence="4" type="ORF">K491DRAFT_587497</name>
</gene>
<feature type="site" description="Cleavage; by autolysis" evidence="2">
    <location>
        <begin position="452"/>
        <end position="453"/>
    </location>
</feature>
<reference evidence="4" key="1">
    <citation type="journal article" date="2020" name="Stud. Mycol.">
        <title>101 Dothideomycetes genomes: a test case for predicting lifestyles and emergence of pathogens.</title>
        <authorList>
            <person name="Haridas S."/>
            <person name="Albert R."/>
            <person name="Binder M."/>
            <person name="Bloem J."/>
            <person name="Labutti K."/>
            <person name="Salamov A."/>
            <person name="Andreopoulos B."/>
            <person name="Baker S."/>
            <person name="Barry K."/>
            <person name="Bills G."/>
            <person name="Bluhm B."/>
            <person name="Cannon C."/>
            <person name="Castanera R."/>
            <person name="Culley D."/>
            <person name="Daum C."/>
            <person name="Ezra D."/>
            <person name="Gonzalez J."/>
            <person name="Henrissat B."/>
            <person name="Kuo A."/>
            <person name="Liang C."/>
            <person name="Lipzen A."/>
            <person name="Lutzoni F."/>
            <person name="Magnuson J."/>
            <person name="Mondo S."/>
            <person name="Nolan M."/>
            <person name="Ohm R."/>
            <person name="Pangilinan J."/>
            <person name="Park H.-J."/>
            <person name="Ramirez L."/>
            <person name="Alfaro M."/>
            <person name="Sun H."/>
            <person name="Tritt A."/>
            <person name="Yoshinaga Y."/>
            <person name="Zwiers L.-H."/>
            <person name="Turgeon B."/>
            <person name="Goodwin S."/>
            <person name="Spatafora J."/>
            <person name="Crous P."/>
            <person name="Grigoriev I."/>
        </authorList>
    </citation>
    <scope>NUCLEOTIDE SEQUENCE</scope>
    <source>
        <strain evidence="4">CBS 122681</strain>
    </source>
</reference>
<feature type="region of interest" description="Disordered" evidence="3">
    <location>
        <begin position="197"/>
        <end position="222"/>
    </location>
</feature>
<dbReference type="InterPro" id="IPR000246">
    <property type="entry name" value="Peptidase_T2"/>
</dbReference>
<evidence type="ECO:0000313" key="5">
    <source>
        <dbReference type="Proteomes" id="UP000799324"/>
    </source>
</evidence>
<evidence type="ECO:0000256" key="1">
    <source>
        <dbReference type="PIRSR" id="PIRSR600246-1"/>
    </source>
</evidence>
<dbReference type="GO" id="GO:0051604">
    <property type="term" value="P:protein maturation"/>
    <property type="evidence" value="ECO:0007669"/>
    <property type="project" value="TreeGrafter"/>
</dbReference>
<feature type="compositionally biased region" description="Polar residues" evidence="3">
    <location>
        <begin position="279"/>
        <end position="297"/>
    </location>
</feature>
<evidence type="ECO:0000256" key="2">
    <source>
        <dbReference type="PIRSR" id="PIRSR600246-3"/>
    </source>
</evidence>
<evidence type="ECO:0000313" key="4">
    <source>
        <dbReference type="EMBL" id="KAF2661434.1"/>
    </source>
</evidence>
<dbReference type="Proteomes" id="UP000799324">
    <property type="component" value="Unassembled WGS sequence"/>
</dbReference>
<dbReference type="EMBL" id="MU004294">
    <property type="protein sequence ID" value="KAF2661434.1"/>
    <property type="molecule type" value="Genomic_DNA"/>
</dbReference>
<evidence type="ECO:0000256" key="3">
    <source>
        <dbReference type="SAM" id="MobiDB-lite"/>
    </source>
</evidence>
<feature type="active site" description="Nucleophile" evidence="1">
    <location>
        <position position="453"/>
    </location>
</feature>
<dbReference type="InterPro" id="IPR037464">
    <property type="entry name" value="Taspase1"/>
</dbReference>
<feature type="compositionally biased region" description="Polar residues" evidence="3">
    <location>
        <begin position="305"/>
        <end position="320"/>
    </location>
</feature>
<dbReference type="GO" id="GO:0004298">
    <property type="term" value="F:threonine-type endopeptidase activity"/>
    <property type="evidence" value="ECO:0007669"/>
    <property type="project" value="InterPro"/>
</dbReference>
<keyword evidence="4" id="KW-0378">Hydrolase</keyword>
<dbReference type="Pfam" id="PF01112">
    <property type="entry name" value="Asparaginase_2"/>
    <property type="match status" value="2"/>
</dbReference>
<dbReference type="GO" id="GO:0005737">
    <property type="term" value="C:cytoplasm"/>
    <property type="evidence" value="ECO:0007669"/>
    <property type="project" value="TreeGrafter"/>
</dbReference>
<name>A0A6A6TS36_9PLEO</name>
<dbReference type="SUPFAM" id="SSF56235">
    <property type="entry name" value="N-terminal nucleophile aminohydrolases (Ntn hydrolases)"/>
    <property type="match status" value="1"/>
</dbReference>
<organism evidence="4 5">
    <name type="scientific">Lophiostoma macrostomum CBS 122681</name>
    <dbReference type="NCBI Taxonomy" id="1314788"/>
    <lineage>
        <taxon>Eukaryota</taxon>
        <taxon>Fungi</taxon>
        <taxon>Dikarya</taxon>
        <taxon>Ascomycota</taxon>
        <taxon>Pezizomycotina</taxon>
        <taxon>Dothideomycetes</taxon>
        <taxon>Pleosporomycetidae</taxon>
        <taxon>Pleosporales</taxon>
        <taxon>Lophiostomataceae</taxon>
        <taxon>Lophiostoma</taxon>
    </lineage>
</organism>
<dbReference type="Gene3D" id="3.60.20.30">
    <property type="entry name" value="(Glycosyl)asparaginase"/>
    <property type="match status" value="1"/>
</dbReference>
<feature type="region of interest" description="Disordered" evidence="3">
    <location>
        <begin position="239"/>
        <end position="320"/>
    </location>
</feature>
<sequence>MSGSASRPVGTDGATQTDPLTRKASKSPPRDDMCCIFVHAGAGYHSIQNERIHLEACNDAAQVAMLILRNGGSAVDAVEMAVKILEDREITNAGYGSNLAMDGVVECDASIVDHHGRSGAVGAVAQIKNPISLARLVLKHTMQSLSLRRVPPNLLVSQGATDFAYEMGVPILPFDALVSPAARERWVRWKADLKAAERKAKKSGLPPSYWKVQQGAPDDEQVRQQMREDHGKTLLQKMSRAASAEPSNAPMFYADRQDSNSASDASEASVLLSEGSVASWPTENRTPTPESSPSDNSLEPPVATPHTTSESSRSAFINSTQKVPTIGSSAAYRALRDASGDYLPEDTNMNGVEFINQGQGARHRPGRGSWGDGSEDSDSASSAKTERQPAPSPVTAAAIISPLPQTPIEKQFDFPTPRGPTPLSHVIENAPLPPALTRASASAKPKDDHITDTVGAIAIDSWGNIACGASSGGIGMKYRGRVGPAALVGVGTAVVPIDPSDPDQCCVATVTSGTGEHMATTMAATVCAERLYHSNRKAKAGTYEDVTEDEALKAMIENEFMGHPSVKNSNSAGAIGILGIKKVRNGVFFYFGHNTDSFAMASMHSDEDIPWCAMSRSNGNGQIAQGGRMLRYKMKKPKRINGSGR</sequence>
<proteinExistence type="predicted"/>